<comment type="caution">
    <text evidence="3">The sequence shown here is derived from an EMBL/GenBank/DDBJ whole genome shotgun (WGS) entry which is preliminary data.</text>
</comment>
<keyword evidence="1" id="KW-0812">Transmembrane</keyword>
<keyword evidence="1" id="KW-0472">Membrane</keyword>
<dbReference type="AlphaFoldDB" id="A0A4Q8LGV5"/>
<dbReference type="Proteomes" id="UP000292627">
    <property type="component" value="Unassembled WGS sequence"/>
</dbReference>
<evidence type="ECO:0000313" key="3">
    <source>
        <dbReference type="EMBL" id="TAA28298.1"/>
    </source>
</evidence>
<evidence type="ECO:0000256" key="1">
    <source>
        <dbReference type="SAM" id="Phobius"/>
    </source>
</evidence>
<organism evidence="3 4">
    <name type="scientific">Pseudoxanthomonas winnipegensis</name>
    <dbReference type="NCBI Taxonomy" id="2480810"/>
    <lineage>
        <taxon>Bacteria</taxon>
        <taxon>Pseudomonadati</taxon>
        <taxon>Pseudomonadota</taxon>
        <taxon>Gammaproteobacteria</taxon>
        <taxon>Lysobacterales</taxon>
        <taxon>Lysobacteraceae</taxon>
        <taxon>Pseudoxanthomonas</taxon>
    </lineage>
</organism>
<gene>
    <name evidence="3" type="ORF">EA660_01555</name>
</gene>
<sequence length="167" mass="17795">MRSVSLSSPSSQHGAVLYVALIMLILLALLGVVGMQVSGLQEKMSANYRNSNTAFQNAEARARQAECYVEAQVNRSSTTCDAVTVDLVCDTGFDATSWAYQRSMNNSPADSTKVRSIGRCISGNTSLAMGGRPESEDPNPVYQISAYATDVDTAPSADAAVDTIFRP</sequence>
<dbReference type="EMBL" id="SHMC01000001">
    <property type="protein sequence ID" value="TAA28298.1"/>
    <property type="molecule type" value="Genomic_DNA"/>
</dbReference>
<dbReference type="Pfam" id="PF14341">
    <property type="entry name" value="PilX_N"/>
    <property type="match status" value="1"/>
</dbReference>
<accession>A0A4Q8LGV5</accession>
<keyword evidence="1" id="KW-1133">Transmembrane helix</keyword>
<dbReference type="RefSeq" id="WP_130549871.1">
    <property type="nucleotide sequence ID" value="NZ_SHMC01000001.1"/>
</dbReference>
<dbReference type="InterPro" id="IPR025746">
    <property type="entry name" value="PilX_N_dom"/>
</dbReference>
<evidence type="ECO:0000313" key="4">
    <source>
        <dbReference type="Proteomes" id="UP000292627"/>
    </source>
</evidence>
<name>A0A4Q8LGV5_9GAMM</name>
<reference evidence="3 4" key="1">
    <citation type="submission" date="2019-02" db="EMBL/GenBank/DDBJ databases">
        <title>WGS of Pseudoxanthomonas species novum from clinical isolates.</title>
        <authorList>
            <person name="Bernier A.-M."/>
            <person name="Bernard K."/>
            <person name="Vachon A."/>
        </authorList>
    </citation>
    <scope>NUCLEOTIDE SEQUENCE [LARGE SCALE GENOMIC DNA]</scope>
    <source>
        <strain evidence="3 4">NML171200</strain>
    </source>
</reference>
<dbReference type="OrthoDB" id="6026687at2"/>
<evidence type="ECO:0000259" key="2">
    <source>
        <dbReference type="Pfam" id="PF14341"/>
    </source>
</evidence>
<feature type="domain" description="Type 4 fimbrial biogenesis protein PilX N-terminal" evidence="2">
    <location>
        <begin position="14"/>
        <end position="61"/>
    </location>
</feature>
<protein>
    <submittedName>
        <fullName evidence="3">Pilus assembly protein</fullName>
    </submittedName>
</protein>
<feature type="transmembrane region" description="Helical" evidence="1">
    <location>
        <begin position="15"/>
        <end position="35"/>
    </location>
</feature>
<proteinExistence type="predicted"/>